<feature type="compositionally biased region" description="Pro residues" evidence="11">
    <location>
        <begin position="510"/>
        <end position="524"/>
    </location>
</feature>
<keyword evidence="5 10" id="KW-0378">Hydrolase</keyword>
<evidence type="ECO:0000313" key="13">
    <source>
        <dbReference type="EMBL" id="PUZ45893.1"/>
    </source>
</evidence>
<dbReference type="Gene3D" id="3.20.20.80">
    <property type="entry name" value="Glycosidases"/>
    <property type="match status" value="1"/>
</dbReference>
<evidence type="ECO:0000256" key="1">
    <source>
        <dbReference type="ARBA" id="ARBA00000382"/>
    </source>
</evidence>
<comment type="catalytic activity">
    <reaction evidence="1">
        <text>Hydrolysis of (1-&gt;3)-beta-D-glucosidic linkages in (1-&gt;3)-beta-D-glucans.</text>
        <dbReference type="EC" id="3.2.1.39"/>
    </reaction>
</comment>
<accession>A0A2T7CRK0</accession>
<comment type="similarity">
    <text evidence="2 9">Belongs to the glycosyl hydrolase 17 family.</text>
</comment>
<dbReference type="InterPro" id="IPR017853">
    <property type="entry name" value="GH"/>
</dbReference>
<dbReference type="Pfam" id="PF07983">
    <property type="entry name" value="X8"/>
    <property type="match status" value="1"/>
</dbReference>
<dbReference type="GO" id="GO:0042973">
    <property type="term" value="F:glucan endo-1,3-beta-D-glucosidase activity"/>
    <property type="evidence" value="ECO:0007669"/>
    <property type="project" value="UniProtKB-EC"/>
</dbReference>
<keyword evidence="4" id="KW-0732">Signal</keyword>
<dbReference type="SUPFAM" id="SSF51445">
    <property type="entry name" value="(Trans)glycosidases"/>
    <property type="match status" value="1"/>
</dbReference>
<dbReference type="PANTHER" id="PTHR32227">
    <property type="entry name" value="GLUCAN ENDO-1,3-BETA-GLUCOSIDASE BG1-RELATED-RELATED"/>
    <property type="match status" value="1"/>
</dbReference>
<dbReference type="InterPro" id="IPR000490">
    <property type="entry name" value="Glyco_hydro_17"/>
</dbReference>
<dbReference type="OrthoDB" id="1938138at2759"/>
<dbReference type="Proteomes" id="UP000244336">
    <property type="component" value="Chromosome 8"/>
</dbReference>
<reference evidence="13 14" key="1">
    <citation type="submission" date="2018-04" db="EMBL/GenBank/DDBJ databases">
        <title>WGS assembly of Panicum hallii var. hallii HAL2.</title>
        <authorList>
            <person name="Lovell J."/>
            <person name="Jenkins J."/>
            <person name="Lowry D."/>
            <person name="Mamidi S."/>
            <person name="Sreedasyam A."/>
            <person name="Weng X."/>
            <person name="Barry K."/>
            <person name="Bonette J."/>
            <person name="Campitelli B."/>
            <person name="Daum C."/>
            <person name="Gordon S."/>
            <person name="Gould B."/>
            <person name="Lipzen A."/>
            <person name="MacQueen A."/>
            <person name="Palacio-Mejia J."/>
            <person name="Plott C."/>
            <person name="Shakirov E."/>
            <person name="Shu S."/>
            <person name="Yoshinaga Y."/>
            <person name="Zane M."/>
            <person name="Rokhsar D."/>
            <person name="Grimwood J."/>
            <person name="Schmutz J."/>
            <person name="Juenger T."/>
        </authorList>
    </citation>
    <scope>NUCLEOTIDE SEQUENCE [LARGE SCALE GENOMIC DNA]</scope>
    <source>
        <strain evidence="14">cv. HAL2</strain>
    </source>
</reference>
<dbReference type="FunFam" id="3.20.20.80:FF:000002">
    <property type="entry name" value="Glucan endo-1,3-beta-glucosidase 3"/>
    <property type="match status" value="1"/>
</dbReference>
<dbReference type="Gene3D" id="1.20.58.1040">
    <property type="match status" value="1"/>
</dbReference>
<keyword evidence="8 10" id="KW-0326">Glycosidase</keyword>
<keyword evidence="14" id="KW-1185">Reference proteome</keyword>
<evidence type="ECO:0000256" key="4">
    <source>
        <dbReference type="ARBA" id="ARBA00022729"/>
    </source>
</evidence>
<dbReference type="Pfam" id="PF00332">
    <property type="entry name" value="Glyco_hydro_17"/>
    <property type="match status" value="1"/>
</dbReference>
<dbReference type="EMBL" id="CM009756">
    <property type="protein sequence ID" value="PUZ45893.1"/>
    <property type="molecule type" value="Genomic_DNA"/>
</dbReference>
<proteinExistence type="inferred from homology"/>
<dbReference type="SMART" id="SM00768">
    <property type="entry name" value="X8"/>
    <property type="match status" value="1"/>
</dbReference>
<evidence type="ECO:0000256" key="3">
    <source>
        <dbReference type="ARBA" id="ARBA00012780"/>
    </source>
</evidence>
<evidence type="ECO:0000256" key="11">
    <source>
        <dbReference type="SAM" id="MobiDB-lite"/>
    </source>
</evidence>
<dbReference type="GO" id="GO:0005975">
    <property type="term" value="P:carbohydrate metabolic process"/>
    <property type="evidence" value="ECO:0007669"/>
    <property type="project" value="InterPro"/>
</dbReference>
<dbReference type="InterPro" id="IPR012946">
    <property type="entry name" value="X8"/>
</dbReference>
<sequence length="615" mass="66542">MQQKFERRKQHINTHAMHAFCPHVPTLNLYTPLDKSFAKVAQCSGFSRTKELKNSLHFLLLQKFCPSFPKESACDSIIIKEENKIFRFTTVFSLYFRTWHHLHLSVLCINPTGRRRGFKTSSNATARLQSQIESCSGWVRGWAHVPMLPLLLLLLLASHGHGPAAAAAQGLPPLPIGVNYGANADNLPSPAAVATFLATKTTVNRVKLFDANPAFLDAFAANAPSISIAVSIPNAALPSFADRATGLDAARGWVRDNLAAHVANGANVTLLLAGNEILGPVVVPDLVVALLPAMRRLNQALQLEKLPQVRVTTPHYLGILAPSDGIPSNARFRPGFDDKVLAPMLKFHNETGSPLMVNAYPYFSYNAQNLNYAIFRPNAGIYDPATKLNYTSMFDAQMDAIYTAMKKLGFGDVQIAVGEAGWPTQAEPGQVGVGPEEARDFNAGMIRVCSGGKGTPLMPGRTFETYIFSLFDENQKPGPIAERNFGIFNPDFTPKYDLGLLRDGSSASPNPSPNPSPKPSPNPSPSGGGKWCVAKASADATTLQNNINYACGFVDCKPIQSGGGCFDPNNVQSHASFVMNAYYQANGRHDDDCDFKGTGMVTSSDPSYGSCKYVS</sequence>
<evidence type="ECO:0000256" key="5">
    <source>
        <dbReference type="ARBA" id="ARBA00022801"/>
    </source>
</evidence>
<dbReference type="InterPro" id="IPR044965">
    <property type="entry name" value="Glyco_hydro_17_plant"/>
</dbReference>
<organism evidence="13 14">
    <name type="scientific">Panicum hallii var. hallii</name>
    <dbReference type="NCBI Taxonomy" id="1504633"/>
    <lineage>
        <taxon>Eukaryota</taxon>
        <taxon>Viridiplantae</taxon>
        <taxon>Streptophyta</taxon>
        <taxon>Embryophyta</taxon>
        <taxon>Tracheophyta</taxon>
        <taxon>Spermatophyta</taxon>
        <taxon>Magnoliopsida</taxon>
        <taxon>Liliopsida</taxon>
        <taxon>Poales</taxon>
        <taxon>Poaceae</taxon>
        <taxon>PACMAD clade</taxon>
        <taxon>Panicoideae</taxon>
        <taxon>Panicodae</taxon>
        <taxon>Paniceae</taxon>
        <taxon>Panicinae</taxon>
        <taxon>Panicum</taxon>
        <taxon>Panicum sect. Panicum</taxon>
    </lineage>
</organism>
<evidence type="ECO:0000256" key="8">
    <source>
        <dbReference type="ARBA" id="ARBA00023295"/>
    </source>
</evidence>
<evidence type="ECO:0000259" key="12">
    <source>
        <dbReference type="SMART" id="SM00768"/>
    </source>
</evidence>
<dbReference type="EC" id="3.2.1.39" evidence="3"/>
<dbReference type="PROSITE" id="PS00587">
    <property type="entry name" value="GLYCOSYL_HYDROL_F17"/>
    <property type="match status" value="1"/>
</dbReference>
<evidence type="ECO:0000256" key="6">
    <source>
        <dbReference type="ARBA" id="ARBA00022821"/>
    </source>
</evidence>
<name>A0A2T7CRK0_9POAL</name>
<evidence type="ECO:0000256" key="2">
    <source>
        <dbReference type="ARBA" id="ARBA00008773"/>
    </source>
</evidence>
<evidence type="ECO:0000313" key="14">
    <source>
        <dbReference type="Proteomes" id="UP000244336"/>
    </source>
</evidence>
<dbReference type="AlphaFoldDB" id="A0A2T7CRK0"/>
<gene>
    <name evidence="13" type="ORF">GQ55_8G260700</name>
</gene>
<evidence type="ECO:0000256" key="9">
    <source>
        <dbReference type="RuleBase" id="RU004335"/>
    </source>
</evidence>
<dbReference type="FunFam" id="1.20.58.1040:FF:000003">
    <property type="entry name" value="glucan endo-1,3-beta-glucosidase 7"/>
    <property type="match status" value="1"/>
</dbReference>
<evidence type="ECO:0000256" key="10">
    <source>
        <dbReference type="RuleBase" id="RU004336"/>
    </source>
</evidence>
<protein>
    <recommendedName>
        <fullName evidence="3">glucan endo-1,3-beta-D-glucosidase</fullName>
        <ecNumber evidence="3">3.2.1.39</ecNumber>
    </recommendedName>
</protein>
<dbReference type="Gramene" id="PUZ45893">
    <property type="protein sequence ID" value="PUZ45893"/>
    <property type="gene ID" value="GQ55_8G260700"/>
</dbReference>
<feature type="domain" description="X8" evidence="12">
    <location>
        <begin position="530"/>
        <end position="613"/>
    </location>
</feature>
<evidence type="ECO:0000256" key="7">
    <source>
        <dbReference type="ARBA" id="ARBA00023157"/>
    </source>
</evidence>
<feature type="region of interest" description="Disordered" evidence="11">
    <location>
        <begin position="499"/>
        <end position="529"/>
    </location>
</feature>
<dbReference type="STRING" id="1504633.A0A2T7CRK0"/>
<keyword evidence="7" id="KW-1015">Disulfide bond</keyword>
<dbReference type="GO" id="GO:0006952">
    <property type="term" value="P:defense response"/>
    <property type="evidence" value="ECO:0007669"/>
    <property type="project" value="UniProtKB-KW"/>
</dbReference>
<keyword evidence="6" id="KW-0611">Plant defense</keyword>